<dbReference type="OrthoDB" id="2985334at2"/>
<dbReference type="EMBL" id="SODP01000003">
    <property type="protein sequence ID" value="TDW66007.1"/>
    <property type="molecule type" value="Genomic_DNA"/>
</dbReference>
<protein>
    <submittedName>
        <fullName evidence="1">Uncharacterized protein</fullName>
    </submittedName>
</protein>
<accession>A0A4R8BXT6</accession>
<organism evidence="1 2">
    <name type="scientific">Kribbella pratensis</name>
    <dbReference type="NCBI Taxonomy" id="2512112"/>
    <lineage>
        <taxon>Bacteria</taxon>
        <taxon>Bacillati</taxon>
        <taxon>Actinomycetota</taxon>
        <taxon>Actinomycetes</taxon>
        <taxon>Propionibacteriales</taxon>
        <taxon>Kribbellaceae</taxon>
        <taxon>Kribbella</taxon>
    </lineage>
</organism>
<proteinExistence type="predicted"/>
<reference evidence="1 2" key="1">
    <citation type="submission" date="2019-03" db="EMBL/GenBank/DDBJ databases">
        <title>Genomic Encyclopedia of Type Strains, Phase III (KMG-III): the genomes of soil and plant-associated and newly described type strains.</title>
        <authorList>
            <person name="Whitman W."/>
        </authorList>
    </citation>
    <scope>NUCLEOTIDE SEQUENCE [LARGE SCALE GENOMIC DNA]</scope>
    <source>
        <strain evidence="1 2">VKM Ac-2573</strain>
    </source>
</reference>
<dbReference type="Proteomes" id="UP000295146">
    <property type="component" value="Unassembled WGS sequence"/>
</dbReference>
<keyword evidence="2" id="KW-1185">Reference proteome</keyword>
<sequence length="376" mass="40523">METLVAYTFAHDSAARAAAGRARVEAHYGAEAEHHAYVGAAVGLHLWGTPGSTDTTSWHDAGGHARVNLADERLELSTESAGVSRLFELQLPDGCVWANRPVAALLFAGMRAVASTRGWTFAAGCGWFMDDSTPYDGVLAVPGGTHIVADGHRQQRTTKAYVLEARTAAASEKVVAKPYARSEPVELIKQALSWHRYAEGLRPASSLFDPPPDGFITDAPVDHVAHGYFHPRDVDQLETLPLPDKLRAFSNHLQTRLIPAAGPTQAARVAVAEQIDRVLQAAVDSGLEDATMLDYFYAVEPLRRGGTPFTPVWRNLASAADRDLIEPLLADVEGFGDLSTLWAASVAGASSATGEATLRQALWRATFDQHLEQVNK</sequence>
<name>A0A4R8BXT6_9ACTN</name>
<evidence type="ECO:0000313" key="1">
    <source>
        <dbReference type="EMBL" id="TDW66007.1"/>
    </source>
</evidence>
<gene>
    <name evidence="1" type="ORF">EV653_6022</name>
</gene>
<evidence type="ECO:0000313" key="2">
    <source>
        <dbReference type="Proteomes" id="UP000295146"/>
    </source>
</evidence>
<comment type="caution">
    <text evidence="1">The sequence shown here is derived from an EMBL/GenBank/DDBJ whole genome shotgun (WGS) entry which is preliminary data.</text>
</comment>
<dbReference type="AlphaFoldDB" id="A0A4R8BXT6"/>
<dbReference type="RefSeq" id="WP_134107621.1">
    <property type="nucleotide sequence ID" value="NZ_SODP01000003.1"/>
</dbReference>